<dbReference type="RefSeq" id="WP_131259718.1">
    <property type="nucleotide sequence ID" value="NZ_JBHSUS010000001.1"/>
</dbReference>
<evidence type="ECO:0000256" key="1">
    <source>
        <dbReference type="SAM" id="SignalP"/>
    </source>
</evidence>
<protein>
    <recommendedName>
        <fullName evidence="4">CVNH domain-containing protein</fullName>
    </recommendedName>
</protein>
<dbReference type="Proteomes" id="UP001596364">
    <property type="component" value="Unassembled WGS sequence"/>
</dbReference>
<feature type="chain" id="PRO_5046242899" description="CVNH domain-containing protein" evidence="1">
    <location>
        <begin position="28"/>
        <end position="141"/>
    </location>
</feature>
<dbReference type="EMBL" id="JBHSUS010000001">
    <property type="protein sequence ID" value="MFC6440804.1"/>
    <property type="molecule type" value="Genomic_DNA"/>
</dbReference>
<keyword evidence="3" id="KW-1185">Reference proteome</keyword>
<feature type="signal peptide" evidence="1">
    <location>
        <begin position="1"/>
        <end position="27"/>
    </location>
</feature>
<gene>
    <name evidence="2" type="ORF">ACFP85_11680</name>
</gene>
<comment type="caution">
    <text evidence="2">The sequence shown here is derived from an EMBL/GenBank/DDBJ whole genome shotgun (WGS) entry which is preliminary data.</text>
</comment>
<evidence type="ECO:0008006" key="4">
    <source>
        <dbReference type="Google" id="ProtNLM"/>
    </source>
</evidence>
<reference evidence="3" key="1">
    <citation type="journal article" date="2019" name="Int. J. Syst. Evol. Microbiol.">
        <title>The Global Catalogue of Microorganisms (GCM) 10K type strain sequencing project: providing services to taxonomists for standard genome sequencing and annotation.</title>
        <authorList>
            <consortium name="The Broad Institute Genomics Platform"/>
            <consortium name="The Broad Institute Genome Sequencing Center for Infectious Disease"/>
            <person name="Wu L."/>
            <person name="Ma J."/>
        </authorList>
    </citation>
    <scope>NUCLEOTIDE SEQUENCE [LARGE SCALE GENOMIC DNA]</scope>
    <source>
        <strain evidence="3">CGMCC 1.16031</strain>
    </source>
</reference>
<accession>A0ABW1XLR3</accession>
<name>A0ABW1XLR3_9ALTE</name>
<proteinExistence type="predicted"/>
<sequence length="141" mass="15307">MQIPTLRRLFSIAAVLALFAVSPLAQSKDHDQSLTINIAEGCVSDVVAADPSNCDPSSSCKKQDGCVCIKPDKHISWASSDGTNFTLTAKSGSGWPFKKCKDSRDGSMTCKVEKDAADGDYLYNIEIEGCEVYDPRIIIQR</sequence>
<keyword evidence="1" id="KW-0732">Signal</keyword>
<organism evidence="2 3">
    <name type="scientific">Pseudobowmanella zhangzhouensis</name>
    <dbReference type="NCBI Taxonomy" id="1537679"/>
    <lineage>
        <taxon>Bacteria</taxon>
        <taxon>Pseudomonadati</taxon>
        <taxon>Pseudomonadota</taxon>
        <taxon>Gammaproteobacteria</taxon>
        <taxon>Alteromonadales</taxon>
        <taxon>Alteromonadaceae</taxon>
    </lineage>
</organism>
<evidence type="ECO:0000313" key="2">
    <source>
        <dbReference type="EMBL" id="MFC6440804.1"/>
    </source>
</evidence>
<evidence type="ECO:0000313" key="3">
    <source>
        <dbReference type="Proteomes" id="UP001596364"/>
    </source>
</evidence>